<dbReference type="Pfam" id="PF13181">
    <property type="entry name" value="TPR_8"/>
    <property type="match status" value="1"/>
</dbReference>
<gene>
    <name evidence="2" type="ORF">RND61_28695</name>
</gene>
<keyword evidence="3" id="KW-1185">Reference proteome</keyword>
<dbReference type="InterPro" id="IPR011990">
    <property type="entry name" value="TPR-like_helical_dom_sf"/>
</dbReference>
<dbReference type="RefSeq" id="WP_315881054.1">
    <property type="nucleotide sequence ID" value="NZ_JAWCTQ010000053.1"/>
</dbReference>
<dbReference type="Proteomes" id="UP001250181">
    <property type="component" value="Unassembled WGS sequence"/>
</dbReference>
<dbReference type="PANTHER" id="PTHR11102:SF160">
    <property type="entry name" value="ERAD-ASSOCIATED E3 UBIQUITIN-PROTEIN LIGASE COMPONENT HRD3"/>
    <property type="match status" value="1"/>
</dbReference>
<dbReference type="SUPFAM" id="SSF81901">
    <property type="entry name" value="HCP-like"/>
    <property type="match status" value="1"/>
</dbReference>
<evidence type="ECO:0000256" key="1">
    <source>
        <dbReference type="SAM" id="MobiDB-lite"/>
    </source>
</evidence>
<dbReference type="Gene3D" id="1.25.40.10">
    <property type="entry name" value="Tetratricopeptide repeat domain"/>
    <property type="match status" value="2"/>
</dbReference>
<evidence type="ECO:0008006" key="4">
    <source>
        <dbReference type="Google" id="ProtNLM"/>
    </source>
</evidence>
<feature type="compositionally biased region" description="Low complexity" evidence="1">
    <location>
        <begin position="110"/>
        <end position="120"/>
    </location>
</feature>
<feature type="compositionally biased region" description="Basic and acidic residues" evidence="1">
    <location>
        <begin position="99"/>
        <end position="108"/>
    </location>
</feature>
<evidence type="ECO:0000313" key="2">
    <source>
        <dbReference type="EMBL" id="MDT9686019.1"/>
    </source>
</evidence>
<name>A0ABU3QTI4_9ACTN</name>
<proteinExistence type="predicted"/>
<reference evidence="2 3" key="1">
    <citation type="submission" date="2023-09" db="EMBL/GenBank/DDBJ databases">
        <title>Streptomyces sp. nov.: A antagonism against Alternaria gaisen Producing Streptochlin, Isolated from Tamarix root soil.</title>
        <authorList>
            <person name="Chen Y."/>
        </authorList>
    </citation>
    <scope>NUCLEOTIDE SEQUENCE [LARGE SCALE GENOMIC DNA]</scope>
    <source>
        <strain evidence="2 3">TRM76323</strain>
    </source>
</reference>
<sequence>MGGDQTRDATVTTVLRAVRSERHGELIERLKAFDKPAARGFGQLVANDRAARARVDGGPHVVRAEAEHWLRWAATRDPRTLAELCSFVREVTSERARDLRRDVRRPADEAPPAGDAPAAPTRNTVSGGTAAHLVQAGYIGSVQYGAEAPDDPALWWEAATADPLALGTRHEGPYVPRDRDADLAGAGECGFLVITGERLSGKTTTAWAHLRRFAPGTEVCVPLPGADLRTLPGWIRARDNDCVLWLDDLERYLDADRGLDAALLSRFMAMGVPVVATMSDAAYDEYRFGSLTSGRLLGRARTVELDLEWSAAELARLKGARDAHLQGAYTWRGDRSVTEYLAVGPELWEEWRRAGRPSGNRSGHQLVRAALDLARCGLTGPLPRDVVRAVYETYAPKHAEAFDAALAWATRPRLGVTGLLVEAPGTAELAAYGSLIGEALVTKGLPRVPYEVWDLALAHDRQAVSVRALQHFRAWAKADDREAMYRLAQLLHDEDWLRGAADAGHPGAMAELGRVLADRGEARAAEPYLERAAEAGAAGAATLLGTLLRDRAMGWLRKGADEGDPEAAHHLGDLLFGLGDDQGALKHYVDAFEAEYAEVAGSLGAYHLYRGDSLLAEIFFRRAADAGDTRREGHLARHDPVTPEGTEEYLREFSWHPMDATHLGAFLEGRGDRDQARTWYEKGFELGDPYGAFLLARLLEKEGRKDEAAAWMRKAADAGHPGAAEDLGGGADTVVG</sequence>
<dbReference type="InterPro" id="IPR019734">
    <property type="entry name" value="TPR_rpt"/>
</dbReference>
<dbReference type="PANTHER" id="PTHR11102">
    <property type="entry name" value="SEL-1-LIKE PROTEIN"/>
    <property type="match status" value="1"/>
</dbReference>
<dbReference type="InterPro" id="IPR050767">
    <property type="entry name" value="Sel1_AlgK"/>
</dbReference>
<accession>A0ABU3QTI4</accession>
<protein>
    <recommendedName>
        <fullName evidence="4">Sel1 repeat family protein</fullName>
    </recommendedName>
</protein>
<organism evidence="2 3">
    <name type="scientific">Streptomyces tamarix</name>
    <dbReference type="NCBI Taxonomy" id="3078565"/>
    <lineage>
        <taxon>Bacteria</taxon>
        <taxon>Bacillati</taxon>
        <taxon>Actinomycetota</taxon>
        <taxon>Actinomycetes</taxon>
        <taxon>Kitasatosporales</taxon>
        <taxon>Streptomycetaceae</taxon>
        <taxon>Streptomyces</taxon>
    </lineage>
</organism>
<comment type="caution">
    <text evidence="2">The sequence shown here is derived from an EMBL/GenBank/DDBJ whole genome shotgun (WGS) entry which is preliminary data.</text>
</comment>
<evidence type="ECO:0000313" key="3">
    <source>
        <dbReference type="Proteomes" id="UP001250181"/>
    </source>
</evidence>
<dbReference type="EMBL" id="JAWCTQ010000053">
    <property type="protein sequence ID" value="MDT9686019.1"/>
    <property type="molecule type" value="Genomic_DNA"/>
</dbReference>
<feature type="region of interest" description="Disordered" evidence="1">
    <location>
        <begin position="99"/>
        <end position="125"/>
    </location>
</feature>
<dbReference type="SMART" id="SM00671">
    <property type="entry name" value="SEL1"/>
    <property type="match status" value="5"/>
</dbReference>
<dbReference type="InterPro" id="IPR006597">
    <property type="entry name" value="Sel1-like"/>
</dbReference>